<dbReference type="Proteomes" id="UP001153069">
    <property type="component" value="Unassembled WGS sequence"/>
</dbReference>
<feature type="compositionally biased region" description="Low complexity" evidence="1">
    <location>
        <begin position="651"/>
        <end position="707"/>
    </location>
</feature>
<accession>A0A9N8HM64</accession>
<sequence length="799" mass="87525">MMAFQQQSQVPPLSCNQAPKGLDCCCCKRCGVGGCDLKTLDCGCCFHTRCLAISDRHPQTACPVCKAPFRSIWLMPMSFYEIDEAKAAAAKLAPSEKRGKKRKNATIARLNPTSALASGASANGGSVEDKGSGESSDLRTGRWTTEETAYCDKLIAKFESGELPIVDGIKLNDFLAGMLKSKQSRLTKKMKNAKLSSRCYKRTVGFIADDKDARLFSEAESGFFDSIPCSLEKSEIKFHMQKEWRELYSSYCVAIGQKLDADSWLSSVEEMDRRASEAKDAARMARRKVMMGYALSQDSNNLDRGVFIEHSAVTDTTNSNCCSTSPLGNSLVGAGCGGSDPCSIKSKKKHAAARGGRAFSSSPFVSKVAEFLERYSIPFEHVDAWVPSFVPQQPGAVDTGASTGEQKCRLCFAGSATTDKIMPPEGGSAVPLSPEEHFDLVSFGEYSQKFSFDLGCGLPGRVYSSGVASWEQGIQKAPSTLFERCGGASQWKIQTVLGIPVPSPNVGRVVVLLYSQHDRNRDQDTVNRISSALSKLMPTPKWKLVVDVGVPTPASAAATLAPTAAGQAGNRAGELLLLIRTYTPANKNSPMASFLPGFTSLRLLLEKHVRTQREEEFAQTLLESFSSYSRSGKAPSDIAWMVARDYMVLSQQQGQHQPQVQHHHQPPQQHQQAQPPPQQHQHLQQPPQQPPQQHQHLHHQPPQQSQQEAQRRLSLQQFAASVPTVENNSHPMSSLLMAANVTQQPNPNQLQQQQIGLQGLANLTSPPQHQMLQLSYHQHQAFDVQQIQQQHQLPGQPSA</sequence>
<feature type="region of interest" description="Disordered" evidence="1">
    <location>
        <begin position="650"/>
        <end position="713"/>
    </location>
</feature>
<feature type="region of interest" description="Disordered" evidence="1">
    <location>
        <begin position="116"/>
        <end position="139"/>
    </location>
</feature>
<dbReference type="PANTHER" id="PTHR35213">
    <property type="entry name" value="RING-TYPE DOMAIN-CONTAINING PROTEIN-RELATED"/>
    <property type="match status" value="1"/>
</dbReference>
<dbReference type="AlphaFoldDB" id="A0A9N8HM64"/>
<proteinExistence type="predicted"/>
<comment type="caution">
    <text evidence="2">The sequence shown here is derived from an EMBL/GenBank/DDBJ whole genome shotgun (WGS) entry which is preliminary data.</text>
</comment>
<dbReference type="OrthoDB" id="37418at2759"/>
<organism evidence="2 3">
    <name type="scientific">Seminavis robusta</name>
    <dbReference type="NCBI Taxonomy" id="568900"/>
    <lineage>
        <taxon>Eukaryota</taxon>
        <taxon>Sar</taxon>
        <taxon>Stramenopiles</taxon>
        <taxon>Ochrophyta</taxon>
        <taxon>Bacillariophyta</taxon>
        <taxon>Bacillariophyceae</taxon>
        <taxon>Bacillariophycidae</taxon>
        <taxon>Naviculales</taxon>
        <taxon>Naviculaceae</taxon>
        <taxon>Seminavis</taxon>
    </lineage>
</organism>
<evidence type="ECO:0000313" key="3">
    <source>
        <dbReference type="Proteomes" id="UP001153069"/>
    </source>
</evidence>
<dbReference type="EMBL" id="CAICTM010000969">
    <property type="protein sequence ID" value="CAB9518906.1"/>
    <property type="molecule type" value="Genomic_DNA"/>
</dbReference>
<reference evidence="2" key="1">
    <citation type="submission" date="2020-06" db="EMBL/GenBank/DDBJ databases">
        <authorList>
            <consortium name="Plant Systems Biology data submission"/>
        </authorList>
    </citation>
    <scope>NUCLEOTIDE SEQUENCE</scope>
    <source>
        <strain evidence="2">D6</strain>
    </source>
</reference>
<dbReference type="PANTHER" id="PTHR35213:SF3">
    <property type="entry name" value="MYB-LIKE DOMAIN-CONTAINING PROTEIN"/>
    <property type="match status" value="1"/>
</dbReference>
<dbReference type="CDD" id="cd16448">
    <property type="entry name" value="RING-H2"/>
    <property type="match status" value="1"/>
</dbReference>
<gene>
    <name evidence="2" type="ORF">SEMRO_971_G226490.1</name>
</gene>
<evidence type="ECO:0000256" key="1">
    <source>
        <dbReference type="SAM" id="MobiDB-lite"/>
    </source>
</evidence>
<feature type="compositionally biased region" description="Basic and acidic residues" evidence="1">
    <location>
        <begin position="127"/>
        <end position="139"/>
    </location>
</feature>
<keyword evidence="3" id="KW-1185">Reference proteome</keyword>
<evidence type="ECO:0000313" key="2">
    <source>
        <dbReference type="EMBL" id="CAB9518906.1"/>
    </source>
</evidence>
<feature type="compositionally biased region" description="Low complexity" evidence="1">
    <location>
        <begin position="116"/>
        <end position="126"/>
    </location>
</feature>
<protein>
    <submittedName>
        <fullName evidence="2">Phosphotransferase system component</fullName>
    </submittedName>
</protein>
<name>A0A9N8HM64_9STRA</name>